<evidence type="ECO:0000259" key="11">
    <source>
        <dbReference type="Pfam" id="PF03449"/>
    </source>
</evidence>
<evidence type="ECO:0000259" key="10">
    <source>
        <dbReference type="Pfam" id="PF01272"/>
    </source>
</evidence>
<evidence type="ECO:0000313" key="13">
    <source>
        <dbReference type="Proteomes" id="UP000230251"/>
    </source>
</evidence>
<keyword evidence="3 8" id="KW-0805">Transcription regulation</keyword>
<dbReference type="NCBIfam" id="TIGR01462">
    <property type="entry name" value="greA"/>
    <property type="match status" value="1"/>
</dbReference>
<keyword evidence="12" id="KW-0251">Elongation factor</keyword>
<evidence type="ECO:0000256" key="2">
    <source>
        <dbReference type="ARBA" id="ARBA00013729"/>
    </source>
</evidence>
<evidence type="ECO:0000313" key="12">
    <source>
        <dbReference type="EMBL" id="PJC24489.1"/>
    </source>
</evidence>
<comment type="function">
    <text evidence="6 8 9">Necessary for efficient RNA polymerase transcription elongation past template-encoded arresting sites. The arresting sites in DNA have the property of trapping a certain fraction of elongating RNA polymerases that pass through, resulting in locked ternary complexes. Cleavage of the nascent transcript by cleavage factors such as GreA or GreB allows the resumption of elongation from the new 3'terminus. GreA releases sequences of 2 to 3 nucleotides.</text>
</comment>
<evidence type="ECO:0000256" key="8">
    <source>
        <dbReference type="HAMAP-Rule" id="MF_00105"/>
    </source>
</evidence>
<evidence type="ECO:0000256" key="5">
    <source>
        <dbReference type="ARBA" id="ARBA00023163"/>
    </source>
</evidence>
<dbReference type="GO" id="GO:0070063">
    <property type="term" value="F:RNA polymerase binding"/>
    <property type="evidence" value="ECO:0007669"/>
    <property type="project" value="InterPro"/>
</dbReference>
<name>A0A2M8EP28_9BACT</name>
<evidence type="ECO:0000256" key="9">
    <source>
        <dbReference type="RuleBase" id="RU000556"/>
    </source>
</evidence>
<dbReference type="PANTHER" id="PTHR30437:SF4">
    <property type="entry name" value="TRANSCRIPTION ELONGATION FACTOR GREA"/>
    <property type="match status" value="1"/>
</dbReference>
<accession>A0A2M8EP28</accession>
<evidence type="ECO:0000256" key="6">
    <source>
        <dbReference type="ARBA" id="ARBA00024916"/>
    </source>
</evidence>
<dbReference type="GO" id="GO:0032784">
    <property type="term" value="P:regulation of DNA-templated transcription elongation"/>
    <property type="evidence" value="ECO:0007669"/>
    <property type="project" value="UniProtKB-UniRule"/>
</dbReference>
<dbReference type="Gene3D" id="1.10.287.180">
    <property type="entry name" value="Transcription elongation factor, GreA/GreB, N-terminal domain"/>
    <property type="match status" value="1"/>
</dbReference>
<dbReference type="HAMAP" id="MF_00105">
    <property type="entry name" value="GreA_GreB"/>
    <property type="match status" value="1"/>
</dbReference>
<gene>
    <name evidence="8" type="primary">greA</name>
    <name evidence="12" type="ORF">CO057_02385</name>
</gene>
<dbReference type="FunFam" id="1.10.287.180:FF:000001">
    <property type="entry name" value="Transcription elongation factor GreA"/>
    <property type="match status" value="1"/>
</dbReference>
<dbReference type="InterPro" id="IPR023459">
    <property type="entry name" value="Tscrpt_elong_fac_GreA/B_fam"/>
</dbReference>
<feature type="domain" description="Transcription elongation factor GreA/GreB N-terminal" evidence="11">
    <location>
        <begin position="7"/>
        <end position="74"/>
    </location>
</feature>
<dbReference type="InterPro" id="IPR036953">
    <property type="entry name" value="GreA/GreB_C_sf"/>
</dbReference>
<dbReference type="PIRSF" id="PIRSF006092">
    <property type="entry name" value="GreA_GreB"/>
    <property type="match status" value="1"/>
</dbReference>
<keyword evidence="4 8" id="KW-0238">DNA-binding</keyword>
<comment type="caution">
    <text evidence="12">The sequence shown here is derived from an EMBL/GenBank/DDBJ whole genome shotgun (WGS) entry which is preliminary data.</text>
</comment>
<dbReference type="InterPro" id="IPR028624">
    <property type="entry name" value="Tscrpt_elong_fac_GreA/B"/>
</dbReference>
<dbReference type="Gene3D" id="3.10.50.30">
    <property type="entry name" value="Transcription elongation factor, GreA/GreB, C-terminal domain"/>
    <property type="match status" value="1"/>
</dbReference>
<protein>
    <recommendedName>
        <fullName evidence="2 8">Transcription elongation factor GreA</fullName>
    </recommendedName>
    <alternativeName>
        <fullName evidence="7 8">Transcript cleavage factor GreA</fullName>
    </alternativeName>
</protein>
<evidence type="ECO:0000256" key="3">
    <source>
        <dbReference type="ARBA" id="ARBA00023015"/>
    </source>
</evidence>
<organism evidence="12 13">
    <name type="scientific">Candidatus Uhrbacteria bacterium CG_4_9_14_0_2_um_filter_41_50</name>
    <dbReference type="NCBI Taxonomy" id="1975031"/>
    <lineage>
        <taxon>Bacteria</taxon>
        <taxon>Candidatus Uhriibacteriota</taxon>
    </lineage>
</organism>
<feature type="domain" description="Transcription elongation factor GreA/GreB C-terminal" evidence="10">
    <location>
        <begin position="84"/>
        <end position="154"/>
    </location>
</feature>
<dbReference type="SUPFAM" id="SSF46557">
    <property type="entry name" value="GreA transcript cleavage protein, N-terminal domain"/>
    <property type="match status" value="1"/>
</dbReference>
<keyword evidence="5 8" id="KW-0804">Transcription</keyword>
<dbReference type="PANTHER" id="PTHR30437">
    <property type="entry name" value="TRANSCRIPTION ELONGATION FACTOR GREA"/>
    <property type="match status" value="1"/>
</dbReference>
<dbReference type="InterPro" id="IPR006359">
    <property type="entry name" value="Tscrpt_elong_fac_GreA"/>
</dbReference>
<dbReference type="SUPFAM" id="SSF54534">
    <property type="entry name" value="FKBP-like"/>
    <property type="match status" value="1"/>
</dbReference>
<evidence type="ECO:0000256" key="4">
    <source>
        <dbReference type="ARBA" id="ARBA00023125"/>
    </source>
</evidence>
<evidence type="ECO:0000256" key="1">
    <source>
        <dbReference type="ARBA" id="ARBA00008213"/>
    </source>
</evidence>
<dbReference type="Proteomes" id="UP000230251">
    <property type="component" value="Unassembled WGS sequence"/>
</dbReference>
<dbReference type="GO" id="GO:0003677">
    <property type="term" value="F:DNA binding"/>
    <property type="evidence" value="ECO:0007669"/>
    <property type="project" value="UniProtKB-UniRule"/>
</dbReference>
<dbReference type="EMBL" id="PFSI01000036">
    <property type="protein sequence ID" value="PJC24489.1"/>
    <property type="molecule type" value="Genomic_DNA"/>
</dbReference>
<evidence type="ECO:0000256" key="7">
    <source>
        <dbReference type="ARBA" id="ARBA00030776"/>
    </source>
</evidence>
<dbReference type="NCBIfam" id="NF001263">
    <property type="entry name" value="PRK00226.1-4"/>
    <property type="match status" value="1"/>
</dbReference>
<proteinExistence type="inferred from homology"/>
<dbReference type="InterPro" id="IPR001437">
    <property type="entry name" value="Tscrpt_elong_fac_GreA/B_C"/>
</dbReference>
<sequence length="155" mass="17042">MNDLKQYVSTEGLEKLKEELNYRKTVLRKEIAEKIGDAKELGDLSENFEYHDAKDQQGANESRIIELENLMHNLIIIDSQTGVNTIAVGSQFKTELADGTVKEFEIVGASEADPMNGKISNESPLGNKFLGLKIGEVAEIQTPGGAVTYKVVSIQ</sequence>
<dbReference type="Pfam" id="PF03449">
    <property type="entry name" value="GreA_GreB_N"/>
    <property type="match status" value="1"/>
</dbReference>
<comment type="similarity">
    <text evidence="1 8 9">Belongs to the GreA/GreB family.</text>
</comment>
<dbReference type="AlphaFoldDB" id="A0A2M8EP28"/>
<dbReference type="InterPro" id="IPR022691">
    <property type="entry name" value="Tscrpt_elong_fac_GreA/B_N"/>
</dbReference>
<dbReference type="GO" id="GO:0003746">
    <property type="term" value="F:translation elongation factor activity"/>
    <property type="evidence" value="ECO:0007669"/>
    <property type="project" value="UniProtKB-KW"/>
</dbReference>
<dbReference type="InterPro" id="IPR036805">
    <property type="entry name" value="Tscrpt_elong_fac_GreA/B_N_sf"/>
</dbReference>
<dbReference type="Pfam" id="PF01272">
    <property type="entry name" value="GreA_GreB"/>
    <property type="match status" value="1"/>
</dbReference>
<reference evidence="13" key="1">
    <citation type="submission" date="2017-09" db="EMBL/GenBank/DDBJ databases">
        <title>Depth-based differentiation of microbial function through sediment-hosted aquifers and enrichment of novel symbionts in the deep terrestrial subsurface.</title>
        <authorList>
            <person name="Probst A.J."/>
            <person name="Ladd B."/>
            <person name="Jarett J.K."/>
            <person name="Geller-Mcgrath D.E."/>
            <person name="Sieber C.M.K."/>
            <person name="Emerson J.B."/>
            <person name="Anantharaman K."/>
            <person name="Thomas B.C."/>
            <person name="Malmstrom R."/>
            <person name="Stieglmeier M."/>
            <person name="Klingl A."/>
            <person name="Woyke T."/>
            <person name="Ryan C.M."/>
            <person name="Banfield J.F."/>
        </authorList>
    </citation>
    <scope>NUCLEOTIDE SEQUENCE [LARGE SCALE GENOMIC DNA]</scope>
</reference>
<dbReference type="GO" id="GO:0006354">
    <property type="term" value="P:DNA-templated transcription elongation"/>
    <property type="evidence" value="ECO:0007669"/>
    <property type="project" value="TreeGrafter"/>
</dbReference>
<keyword evidence="12" id="KW-0648">Protein biosynthesis</keyword>